<reference evidence="1 3" key="3">
    <citation type="journal article" date="2015" name="BMC Genomics">
        <title>Sex and parasites: genomic and transcriptomic analysis of Microbotryum lychnidis-dioicae, the biotrophic and plant-castrating anther smut fungus.</title>
        <authorList>
            <person name="Perlin M.H."/>
            <person name="Amselem J."/>
            <person name="Fontanillas E."/>
            <person name="Toh S.S."/>
            <person name="Chen Z."/>
            <person name="Goldberg J."/>
            <person name="Duplessis S."/>
            <person name="Henrissat B."/>
            <person name="Young S."/>
            <person name="Zeng Q."/>
            <person name="Aguileta G."/>
            <person name="Petit E."/>
            <person name="Badouin H."/>
            <person name="Andrews J."/>
            <person name="Razeeq D."/>
            <person name="Gabaldon T."/>
            <person name="Quesneville H."/>
            <person name="Giraud T."/>
            <person name="Hood M.E."/>
            <person name="Schultz D.J."/>
            <person name="Cuomo C.A."/>
        </authorList>
    </citation>
    <scope>NUCLEOTIDE SEQUENCE [LARGE SCALE GENOMIC DNA]</scope>
    <source>
        <strain evidence="1">P1A1 Lamole</strain>
        <strain evidence="3">p1A1 Lamole</strain>
    </source>
</reference>
<keyword evidence="3" id="KW-1185">Reference proteome</keyword>
<evidence type="ECO:0000313" key="2">
    <source>
        <dbReference type="EnsemblFungi" id="MVLG_05699T0"/>
    </source>
</evidence>
<evidence type="ECO:0000313" key="1">
    <source>
        <dbReference type="EMBL" id="KDE03814.1"/>
    </source>
</evidence>
<dbReference type="InParanoid" id="U5HF11"/>
<proteinExistence type="predicted"/>
<sequence length="500" mass="55464">MSKVFKEHQGLEELLGTKDGKVYLRFAQGLVSGEMAGANILKAQYFAAFVIGDSPSSSEAAHELESVIQFLVNAGVGHLLASISADGAASEGVLQRVMAERLGGDEGYTGEGNRRRELSARTLYLRDVIGRDRQDNATHRAFSEATLALACRLHEDGKFDADAIVFLFLCGELHDAIQNRSLQPIERIKMLLTVRYTFEGWLTFVRNRPGYNAQSFIAKETLDGMRTVIDANIALIRNYRDFWPEEAFISWQHGTEMIEHFFGGLRKVVQEFDALEFLQSASKVSALLGLLRKLKTETAGSRQGYYHMYDRLDDLDLVAMRTYPSDVEIRSTSLVAAGLAKELLLGLRMWDTIRYQKSNQLEEDIPINASEPWHFEPEDAEPLSYIADLVRTLNGIRTKTCQGLVVLDSNAVRSLAALGLDNDAALLAVQQAYDEADAQAEERFLLDAIVTANESLPGRAGSFKQQLFSCSNTKRNQHSFTGSNYSAPIPSASRLSSACP</sequence>
<reference evidence="1" key="2">
    <citation type="submission" date="2010-11" db="EMBL/GenBank/DDBJ databases">
        <authorList>
            <consortium name="The Broad Institute Genome Sequencing Platform"/>
            <person name="Earl A."/>
            <person name="Ward D."/>
            <person name="Feldgarden M."/>
            <person name="Gevers D."/>
            <person name="Butler R."/>
            <person name="Young S.K."/>
            <person name="Zeng Q."/>
            <person name="Gargeya S."/>
            <person name="Fitzgerald M."/>
            <person name="Haas B."/>
            <person name="Abouelleil A."/>
            <person name="Alvarado L."/>
            <person name="Arachchi H.M."/>
            <person name="Berlin A."/>
            <person name="Brown A."/>
            <person name="Chapman S.B."/>
            <person name="Chen Z."/>
            <person name="Dunbar C."/>
            <person name="Freedman E."/>
            <person name="Gearin G."/>
            <person name="Gellesch M."/>
            <person name="Goldberg J."/>
            <person name="Griggs A."/>
            <person name="Gujja S."/>
            <person name="Heilman E."/>
            <person name="Heiman D."/>
            <person name="Howarth C."/>
            <person name="Larson L."/>
            <person name="Lui A."/>
            <person name="MacDonald P.J.P."/>
            <person name="Mehta T."/>
            <person name="Montmayeur A."/>
            <person name="Murphy C."/>
            <person name="Neiman D."/>
            <person name="Pearson M."/>
            <person name="Priest M."/>
            <person name="Roberts A."/>
            <person name="Saif S."/>
            <person name="Shea T."/>
            <person name="Shenoy N."/>
            <person name="Sisk P."/>
            <person name="Stolte C."/>
            <person name="Sykes S."/>
            <person name="White J."/>
            <person name="Yandava C."/>
            <person name="Wortman J."/>
            <person name="Nusbaum C."/>
            <person name="Birren B."/>
        </authorList>
    </citation>
    <scope>NUCLEOTIDE SEQUENCE</scope>
    <source>
        <strain evidence="1">P1A1 Lamole</strain>
    </source>
</reference>
<dbReference type="Proteomes" id="UP000017200">
    <property type="component" value="Unassembled WGS sequence"/>
</dbReference>
<dbReference type="EMBL" id="GL541724">
    <property type="protein sequence ID" value="KDE03814.1"/>
    <property type="molecule type" value="Genomic_DNA"/>
</dbReference>
<name>U5HF11_USTV1</name>
<accession>U5HF11</accession>
<dbReference type="HOGENOM" id="CLU_545362_0_0_1"/>
<dbReference type="AlphaFoldDB" id="U5HF11"/>
<dbReference type="OrthoDB" id="73076at2759"/>
<protein>
    <submittedName>
        <fullName evidence="1 2">Uncharacterized protein</fullName>
    </submittedName>
</protein>
<dbReference type="EnsemblFungi" id="MVLG_05699T0">
    <property type="protein sequence ID" value="MVLG_05699T0"/>
    <property type="gene ID" value="MVLG_05699"/>
</dbReference>
<reference evidence="2" key="4">
    <citation type="submission" date="2015-06" db="UniProtKB">
        <authorList>
            <consortium name="EnsemblFungi"/>
        </authorList>
    </citation>
    <scope>IDENTIFICATION</scope>
</reference>
<dbReference type="EMBL" id="AEIJ01000605">
    <property type="status" value="NOT_ANNOTATED_CDS"/>
    <property type="molecule type" value="Genomic_DNA"/>
</dbReference>
<dbReference type="EnsemblFungi" id="MVLG_05699T1">
    <property type="protein sequence ID" value="MVLG_05699T1"/>
    <property type="gene ID" value="MVLG_05699"/>
</dbReference>
<reference evidence="3" key="1">
    <citation type="submission" date="2010-11" db="EMBL/GenBank/DDBJ databases">
        <title>The genome sequence of Microbotryum violaceum strain p1A1 Lamole.</title>
        <authorList>
            <person name="Cuomo C."/>
            <person name="Perlin M."/>
            <person name="Young S.K."/>
            <person name="Zeng Q."/>
            <person name="Gargeya S."/>
            <person name="Alvarado L."/>
            <person name="Berlin A."/>
            <person name="Chapman S.B."/>
            <person name="Chen Z."/>
            <person name="Freedman E."/>
            <person name="Gellesch M."/>
            <person name="Goldberg J."/>
            <person name="Griggs A."/>
            <person name="Gujja S."/>
            <person name="Heilman E."/>
            <person name="Heiman D."/>
            <person name="Howarth C."/>
            <person name="Mehta T."/>
            <person name="Neiman D."/>
            <person name="Pearson M."/>
            <person name="Roberts A."/>
            <person name="Saif S."/>
            <person name="Shea T."/>
            <person name="Shenoy N."/>
            <person name="Sisk P."/>
            <person name="Stolte C."/>
            <person name="Sykes S."/>
            <person name="White J."/>
            <person name="Yandava C."/>
            <person name="Haas B."/>
            <person name="Nusbaum C."/>
            <person name="Birren B."/>
        </authorList>
    </citation>
    <scope>NUCLEOTIDE SEQUENCE [LARGE SCALE GENOMIC DNA]</scope>
    <source>
        <strain evidence="3">p1A1 Lamole</strain>
    </source>
</reference>
<dbReference type="STRING" id="683840.U5HF11"/>
<organism evidence="1">
    <name type="scientific">Microbotryum lychnidis-dioicae (strain p1A1 Lamole / MvSl-1064)</name>
    <name type="common">Anther smut fungus</name>
    <dbReference type="NCBI Taxonomy" id="683840"/>
    <lineage>
        <taxon>Eukaryota</taxon>
        <taxon>Fungi</taxon>
        <taxon>Dikarya</taxon>
        <taxon>Basidiomycota</taxon>
        <taxon>Pucciniomycotina</taxon>
        <taxon>Microbotryomycetes</taxon>
        <taxon>Microbotryales</taxon>
        <taxon>Microbotryaceae</taxon>
        <taxon>Microbotryum</taxon>
    </lineage>
</organism>
<evidence type="ECO:0000313" key="3">
    <source>
        <dbReference type="Proteomes" id="UP000017200"/>
    </source>
</evidence>
<gene>
    <name evidence="1" type="ORF">MVLG_05699</name>
</gene>
<dbReference type="EMBL" id="GL541724">
    <property type="protein sequence ID" value="KDE03815.1"/>
    <property type="molecule type" value="Genomic_DNA"/>
</dbReference>